<dbReference type="SUPFAM" id="SSF52096">
    <property type="entry name" value="ClpP/crotonase"/>
    <property type="match status" value="1"/>
</dbReference>
<dbReference type="GO" id="GO:0030288">
    <property type="term" value="C:outer membrane-bounded periplasmic space"/>
    <property type="evidence" value="ECO:0007669"/>
    <property type="project" value="TreeGrafter"/>
</dbReference>
<gene>
    <name evidence="2" type="ORF">EGM88_11780</name>
</gene>
<dbReference type="CDD" id="cd06567">
    <property type="entry name" value="Peptidase_S41"/>
    <property type="match status" value="1"/>
</dbReference>
<dbReference type="PANTHER" id="PTHR32060:SF30">
    <property type="entry name" value="CARBOXY-TERMINAL PROCESSING PROTEASE CTPA"/>
    <property type="match status" value="1"/>
</dbReference>
<protein>
    <submittedName>
        <fullName evidence="2">Peptidase S41</fullName>
    </submittedName>
</protein>
<dbReference type="AlphaFoldDB" id="A0A3N4NE36"/>
<evidence type="ECO:0000259" key="1">
    <source>
        <dbReference type="SMART" id="SM00245"/>
    </source>
</evidence>
<dbReference type="GO" id="GO:0008236">
    <property type="term" value="F:serine-type peptidase activity"/>
    <property type="evidence" value="ECO:0007669"/>
    <property type="project" value="InterPro"/>
</dbReference>
<name>A0A3N4NE36_9FLAO</name>
<dbReference type="PANTHER" id="PTHR32060">
    <property type="entry name" value="TAIL-SPECIFIC PROTEASE"/>
    <property type="match status" value="1"/>
</dbReference>
<dbReference type="RefSeq" id="WP_123898488.1">
    <property type="nucleotide sequence ID" value="NZ_RPFJ01000016.1"/>
</dbReference>
<dbReference type="OrthoDB" id="5480566at2"/>
<dbReference type="EMBL" id="RPFJ01000016">
    <property type="protein sequence ID" value="RPD94584.1"/>
    <property type="molecule type" value="Genomic_DNA"/>
</dbReference>
<reference evidence="2 3" key="1">
    <citation type="submission" date="2018-11" db="EMBL/GenBank/DDBJ databases">
        <title>Aureibaculum marinum gen. nov., sp. nov., a member of the family Flavobacteriaceae isolated from the Bohai Sea.</title>
        <authorList>
            <person name="Ji X."/>
        </authorList>
    </citation>
    <scope>NUCLEOTIDE SEQUENCE [LARGE SCALE GENOMIC DNA]</scope>
    <source>
        <strain evidence="2 3">BH-SD17</strain>
    </source>
</reference>
<dbReference type="InterPro" id="IPR029045">
    <property type="entry name" value="ClpP/crotonase-like_dom_sf"/>
</dbReference>
<dbReference type="Pfam" id="PF03572">
    <property type="entry name" value="Peptidase_S41"/>
    <property type="match status" value="1"/>
</dbReference>
<dbReference type="Gene3D" id="3.90.226.10">
    <property type="entry name" value="2-enoyl-CoA Hydratase, Chain A, domain 1"/>
    <property type="match status" value="1"/>
</dbReference>
<proteinExistence type="predicted"/>
<dbReference type="PROSITE" id="PS51257">
    <property type="entry name" value="PROKAR_LIPOPROTEIN"/>
    <property type="match status" value="1"/>
</dbReference>
<sequence>MQKSLLFFCILLVLFSCKSVKTYNEQISANHSVRGLKKDVDIAYGKLQKLHPRLYQYISKDKLDFKFDSLKKTITQPLSSKQFYEKIAPVIAEVKQGHITVSPPHNQFNNKEKKELLKKKFEFYQLDFEFLEDDLWIVNTNGIDSTLVGSKVIKIENDSVVKLINNYKKLFSSDGYNTTFKNRFIGLRFSGFYYKDKGFKDSITLTLSKSDSIFSRVFRRIPKDSTLASTTVDSLKKVKLSNDQKRVLKIKEKQKRKDNYKYGYEKSRDRYTRNLNFLGKDSTIAFIKIRSFGNGNYKVFYDESFAKIDSAKSKYLILDLRDNSGGRLAEVDKLYSYLIDEKYQFINKGETKTRQPFLKSMLSKGSPTGLKVAAVVMSPFIGVYNLFKSEKKEGKHYYSFPSVKVKKPSLNNFKGDIYVLINGNSYSASSILSTNLHATKRAVFVGEETGGAYNGTVAGLFKNVELPTSKVDMVFGLVQIEAPYKTEPDGYGIKPDVEIIPTIEDRLNNRDPELEWVLEDIKSKENN</sequence>
<feature type="domain" description="Tail specific protease" evidence="1">
    <location>
        <begin position="313"/>
        <end position="500"/>
    </location>
</feature>
<comment type="caution">
    <text evidence="2">The sequence shown here is derived from an EMBL/GenBank/DDBJ whole genome shotgun (WGS) entry which is preliminary data.</text>
</comment>
<accession>A0A3N4NE36</accession>
<dbReference type="Proteomes" id="UP000270856">
    <property type="component" value="Unassembled WGS sequence"/>
</dbReference>
<dbReference type="GO" id="GO:0007165">
    <property type="term" value="P:signal transduction"/>
    <property type="evidence" value="ECO:0007669"/>
    <property type="project" value="TreeGrafter"/>
</dbReference>
<dbReference type="InterPro" id="IPR005151">
    <property type="entry name" value="Tail-specific_protease"/>
</dbReference>
<evidence type="ECO:0000313" key="3">
    <source>
        <dbReference type="Proteomes" id="UP000270856"/>
    </source>
</evidence>
<dbReference type="SMART" id="SM00245">
    <property type="entry name" value="TSPc"/>
    <property type="match status" value="1"/>
</dbReference>
<evidence type="ECO:0000313" key="2">
    <source>
        <dbReference type="EMBL" id="RPD94584.1"/>
    </source>
</evidence>
<dbReference type="GO" id="GO:0006508">
    <property type="term" value="P:proteolysis"/>
    <property type="evidence" value="ECO:0007669"/>
    <property type="project" value="InterPro"/>
</dbReference>
<organism evidence="2 3">
    <name type="scientific">Aureibaculum marinum</name>
    <dbReference type="NCBI Taxonomy" id="2487930"/>
    <lineage>
        <taxon>Bacteria</taxon>
        <taxon>Pseudomonadati</taxon>
        <taxon>Bacteroidota</taxon>
        <taxon>Flavobacteriia</taxon>
        <taxon>Flavobacteriales</taxon>
        <taxon>Flavobacteriaceae</taxon>
        <taxon>Aureibaculum</taxon>
    </lineage>
</organism>
<dbReference type="GO" id="GO:0004175">
    <property type="term" value="F:endopeptidase activity"/>
    <property type="evidence" value="ECO:0007669"/>
    <property type="project" value="TreeGrafter"/>
</dbReference>
<keyword evidence="3" id="KW-1185">Reference proteome</keyword>